<name>A0A6A7AJZ6_9PLEO</name>
<sequence>MGETYMRVTQRKSRICSKSLTGASRKFFIRGQHNHTGQVSYIEAQCSINSLFAFTITLHCLSVFNADTRLHYHQPQIYHRTSTNTHPKSAPPKRTARVYRVEKIDIRLGDVQFASRQARPRTRSNFDSGSEPCALAPKAVFRALRPSSEQSHMS</sequence>
<accession>A0A6A7AJZ6</accession>
<dbReference type="EMBL" id="MU006216">
    <property type="protein sequence ID" value="KAF2833028.1"/>
    <property type="molecule type" value="Genomic_DNA"/>
</dbReference>
<dbReference type="AlphaFoldDB" id="A0A6A7AJZ6"/>
<evidence type="ECO:0000313" key="1">
    <source>
        <dbReference type="EMBL" id="KAF2833028.1"/>
    </source>
</evidence>
<dbReference type="Proteomes" id="UP000799424">
    <property type="component" value="Unassembled WGS sequence"/>
</dbReference>
<organism evidence="1 2">
    <name type="scientific">Ophiobolus disseminans</name>
    <dbReference type="NCBI Taxonomy" id="1469910"/>
    <lineage>
        <taxon>Eukaryota</taxon>
        <taxon>Fungi</taxon>
        <taxon>Dikarya</taxon>
        <taxon>Ascomycota</taxon>
        <taxon>Pezizomycotina</taxon>
        <taxon>Dothideomycetes</taxon>
        <taxon>Pleosporomycetidae</taxon>
        <taxon>Pleosporales</taxon>
        <taxon>Pleosporineae</taxon>
        <taxon>Phaeosphaeriaceae</taxon>
        <taxon>Ophiobolus</taxon>
    </lineage>
</organism>
<gene>
    <name evidence="1" type="ORF">CC86DRAFT_3922</name>
</gene>
<evidence type="ECO:0000313" key="2">
    <source>
        <dbReference type="Proteomes" id="UP000799424"/>
    </source>
</evidence>
<proteinExistence type="predicted"/>
<protein>
    <submittedName>
        <fullName evidence="1">Uncharacterized protein</fullName>
    </submittedName>
</protein>
<keyword evidence="2" id="KW-1185">Reference proteome</keyword>
<reference evidence="1" key="1">
    <citation type="journal article" date="2020" name="Stud. Mycol.">
        <title>101 Dothideomycetes genomes: a test case for predicting lifestyles and emergence of pathogens.</title>
        <authorList>
            <person name="Haridas S."/>
            <person name="Albert R."/>
            <person name="Binder M."/>
            <person name="Bloem J."/>
            <person name="Labutti K."/>
            <person name="Salamov A."/>
            <person name="Andreopoulos B."/>
            <person name="Baker S."/>
            <person name="Barry K."/>
            <person name="Bills G."/>
            <person name="Bluhm B."/>
            <person name="Cannon C."/>
            <person name="Castanera R."/>
            <person name="Culley D."/>
            <person name="Daum C."/>
            <person name="Ezra D."/>
            <person name="Gonzalez J."/>
            <person name="Henrissat B."/>
            <person name="Kuo A."/>
            <person name="Liang C."/>
            <person name="Lipzen A."/>
            <person name="Lutzoni F."/>
            <person name="Magnuson J."/>
            <person name="Mondo S."/>
            <person name="Nolan M."/>
            <person name="Ohm R."/>
            <person name="Pangilinan J."/>
            <person name="Park H.-J."/>
            <person name="Ramirez L."/>
            <person name="Alfaro M."/>
            <person name="Sun H."/>
            <person name="Tritt A."/>
            <person name="Yoshinaga Y."/>
            <person name="Zwiers L.-H."/>
            <person name="Turgeon B."/>
            <person name="Goodwin S."/>
            <person name="Spatafora J."/>
            <person name="Crous P."/>
            <person name="Grigoriev I."/>
        </authorList>
    </citation>
    <scope>NUCLEOTIDE SEQUENCE</scope>
    <source>
        <strain evidence="1">CBS 113818</strain>
    </source>
</reference>